<proteinExistence type="predicted"/>
<evidence type="ECO:0000313" key="2">
    <source>
        <dbReference type="Proteomes" id="UP001595990"/>
    </source>
</evidence>
<name>A0ABV9BW13_9ACTN</name>
<reference evidence="2" key="1">
    <citation type="journal article" date="2019" name="Int. J. Syst. Evol. Microbiol.">
        <title>The Global Catalogue of Microorganisms (GCM) 10K type strain sequencing project: providing services to taxonomists for standard genome sequencing and annotation.</title>
        <authorList>
            <consortium name="The Broad Institute Genomics Platform"/>
            <consortium name="The Broad Institute Genome Sequencing Center for Infectious Disease"/>
            <person name="Wu L."/>
            <person name="Ma J."/>
        </authorList>
    </citation>
    <scope>NUCLEOTIDE SEQUENCE [LARGE SCALE GENOMIC DNA]</scope>
    <source>
        <strain evidence="2">CECT 8064</strain>
    </source>
</reference>
<dbReference type="EMBL" id="JBHSFS010000031">
    <property type="protein sequence ID" value="MFC4518068.1"/>
    <property type="molecule type" value="Genomic_DNA"/>
</dbReference>
<dbReference type="RefSeq" id="WP_417924433.1">
    <property type="nucleotide sequence ID" value="NZ_JBHSFS010000031.1"/>
</dbReference>
<sequence length="130" mass="14668">MQHEIDIFTLHRRGPEDNIHPDLHGEIRPLVNRRDVLDEVFPGGVTWYWQWGGLGIPLAATEAGNRVMLVAQDCSSSCCGSVWVTIRREGPHVLWADWENSGDGGKLPPEFRFDAEQYDTELARATAAWV</sequence>
<comment type="caution">
    <text evidence="1">The sequence shown here is derived from an EMBL/GenBank/DDBJ whole genome shotgun (WGS) entry which is preliminary data.</text>
</comment>
<accession>A0ABV9BW13</accession>
<organism evidence="1 2">
    <name type="scientific">Streptomyces ehimensis</name>
    <dbReference type="NCBI Taxonomy" id="68195"/>
    <lineage>
        <taxon>Bacteria</taxon>
        <taxon>Bacillati</taxon>
        <taxon>Actinomycetota</taxon>
        <taxon>Actinomycetes</taxon>
        <taxon>Kitasatosporales</taxon>
        <taxon>Streptomycetaceae</taxon>
        <taxon>Streptomyces</taxon>
    </lineage>
</organism>
<dbReference type="Proteomes" id="UP001595990">
    <property type="component" value="Unassembled WGS sequence"/>
</dbReference>
<protein>
    <submittedName>
        <fullName evidence="1">Uncharacterized protein</fullName>
    </submittedName>
</protein>
<gene>
    <name evidence="1" type="ORF">ACFPEN_34990</name>
</gene>
<evidence type="ECO:0000313" key="1">
    <source>
        <dbReference type="EMBL" id="MFC4518068.1"/>
    </source>
</evidence>
<keyword evidence="2" id="KW-1185">Reference proteome</keyword>